<keyword evidence="3 9" id="KW-0812">Transmembrane</keyword>
<dbReference type="AlphaFoldDB" id="A0ABD6EBA2"/>
<organism evidence="11 12">
    <name type="scientific">Gnathostoma spinigerum</name>
    <dbReference type="NCBI Taxonomy" id="75299"/>
    <lineage>
        <taxon>Eukaryota</taxon>
        <taxon>Metazoa</taxon>
        <taxon>Ecdysozoa</taxon>
        <taxon>Nematoda</taxon>
        <taxon>Chromadorea</taxon>
        <taxon>Rhabditida</taxon>
        <taxon>Spirurina</taxon>
        <taxon>Gnathostomatomorpha</taxon>
        <taxon>Gnathostomatoidea</taxon>
        <taxon>Gnathostomatidae</taxon>
        <taxon>Gnathostoma</taxon>
    </lineage>
</organism>
<evidence type="ECO:0000256" key="6">
    <source>
        <dbReference type="ARBA" id="ARBA00023136"/>
    </source>
</evidence>
<reference evidence="11 12" key="1">
    <citation type="submission" date="2024-08" db="EMBL/GenBank/DDBJ databases">
        <title>Gnathostoma spinigerum genome.</title>
        <authorList>
            <person name="Gonzalez-Bertolin B."/>
            <person name="Monzon S."/>
            <person name="Zaballos A."/>
            <person name="Jimenez P."/>
            <person name="Dekumyoy P."/>
            <person name="Varona S."/>
            <person name="Cuesta I."/>
            <person name="Sumanam S."/>
            <person name="Adisakwattana P."/>
            <person name="Gasser R.B."/>
            <person name="Hernandez-Gonzalez A."/>
            <person name="Young N.D."/>
            <person name="Perteguer M.J."/>
        </authorList>
    </citation>
    <scope>NUCLEOTIDE SEQUENCE [LARGE SCALE GENOMIC DNA]</scope>
    <source>
        <strain evidence="11">AL3</strain>
        <tissue evidence="11">Liver</tissue>
    </source>
</reference>
<feature type="transmembrane region" description="Helical" evidence="10">
    <location>
        <begin position="79"/>
        <end position="99"/>
    </location>
</feature>
<evidence type="ECO:0000313" key="11">
    <source>
        <dbReference type="EMBL" id="MFH4977268.1"/>
    </source>
</evidence>
<evidence type="ECO:0000256" key="7">
    <source>
        <dbReference type="ARBA" id="ARBA00038475"/>
    </source>
</evidence>
<keyword evidence="4" id="KW-0677">Repeat</keyword>
<feature type="transmembrane region" description="Helical" evidence="10">
    <location>
        <begin position="184"/>
        <end position="201"/>
    </location>
</feature>
<comment type="subcellular location">
    <subcellularLocation>
        <location evidence="1 9">Membrane</location>
        <topology evidence="1 9">Multi-pass membrane protein</topology>
    </subcellularLocation>
</comment>
<feature type="transmembrane region" description="Helical" evidence="10">
    <location>
        <begin position="213"/>
        <end position="234"/>
    </location>
</feature>
<dbReference type="PIRSF" id="PIRSF023381">
    <property type="entry name" value="MannP-dilichol_defect-1p"/>
    <property type="match status" value="1"/>
</dbReference>
<comment type="similarity">
    <text evidence="7 9">Belongs to the MPDU1 (TC 2.A.43.3) family.</text>
</comment>
<keyword evidence="6 9" id="KW-0472">Membrane</keyword>
<dbReference type="FunFam" id="1.20.1280.290:FF:000006">
    <property type="entry name" value="mannose-P-dolichol utilization defect 1 protein"/>
    <property type="match status" value="1"/>
</dbReference>
<evidence type="ECO:0000256" key="2">
    <source>
        <dbReference type="ARBA" id="ARBA00022448"/>
    </source>
</evidence>
<evidence type="ECO:0000256" key="1">
    <source>
        <dbReference type="ARBA" id="ARBA00004141"/>
    </source>
</evidence>
<evidence type="ECO:0000256" key="5">
    <source>
        <dbReference type="ARBA" id="ARBA00022989"/>
    </source>
</evidence>
<dbReference type="InterPro" id="IPR006603">
    <property type="entry name" value="PQ-loop_rpt"/>
</dbReference>
<dbReference type="InterPro" id="IPR016817">
    <property type="entry name" value="MannP-dilichol_defect-1"/>
</dbReference>
<feature type="transmembrane region" description="Helical" evidence="10">
    <location>
        <begin position="37"/>
        <end position="58"/>
    </location>
</feature>
<dbReference type="GO" id="GO:0016020">
    <property type="term" value="C:membrane"/>
    <property type="evidence" value="ECO:0007669"/>
    <property type="project" value="UniProtKB-SubCell"/>
</dbReference>
<sequence>MTNIVQKKFDELIRFVFPRNCFEELVIKLNISNADCVSLVISRLLGLGITLGSLLLFVPQIIKIHIARSGEGVSLSSQLFGLLSCFATTAYSYSSNFVFSQWGDSLFVSIQMVIIIMQILYFSDLSAYAFAFFAFCWAATFAVIGGYIPFSVLYFLQALGIPIVIVSKALQIIESYRRQSTGQLSLISVSLQLGGCIARIFTSIKETGDMLVILSYIIASAMNGIIFGQVFWYWNSDVKKAKSK</sequence>
<evidence type="ECO:0000256" key="3">
    <source>
        <dbReference type="ARBA" id="ARBA00022692"/>
    </source>
</evidence>
<keyword evidence="12" id="KW-1185">Reference proteome</keyword>
<keyword evidence="5 9" id="KW-1133">Transmembrane helix</keyword>
<accession>A0ABD6EBA2</accession>
<evidence type="ECO:0000313" key="12">
    <source>
        <dbReference type="Proteomes" id="UP001608902"/>
    </source>
</evidence>
<dbReference type="Pfam" id="PF04193">
    <property type="entry name" value="PQ-loop"/>
    <property type="match status" value="2"/>
</dbReference>
<feature type="transmembrane region" description="Helical" evidence="10">
    <location>
        <begin position="154"/>
        <end position="172"/>
    </location>
</feature>
<evidence type="ECO:0000256" key="9">
    <source>
        <dbReference type="PIRNR" id="PIRNR023381"/>
    </source>
</evidence>
<dbReference type="PANTHER" id="PTHR12226">
    <property type="entry name" value="MANNOSE-P-DOLICHOL UTILIZATION DEFECT 1 LEC35 -RELATED"/>
    <property type="match status" value="1"/>
</dbReference>
<dbReference type="EMBL" id="JBGFUD010002182">
    <property type="protein sequence ID" value="MFH4977268.1"/>
    <property type="molecule type" value="Genomic_DNA"/>
</dbReference>
<dbReference type="Proteomes" id="UP001608902">
    <property type="component" value="Unassembled WGS sequence"/>
</dbReference>
<evidence type="ECO:0000256" key="8">
    <source>
        <dbReference type="ARBA" id="ARBA00067517"/>
    </source>
</evidence>
<keyword evidence="2" id="KW-0813">Transport</keyword>
<name>A0ABD6EBA2_9BILA</name>
<proteinExistence type="inferred from homology"/>
<comment type="caution">
    <text evidence="11">The sequence shown here is derived from an EMBL/GenBank/DDBJ whole genome shotgun (WGS) entry which is preliminary data.</text>
</comment>
<evidence type="ECO:0000256" key="4">
    <source>
        <dbReference type="ARBA" id="ARBA00022737"/>
    </source>
</evidence>
<dbReference type="Gene3D" id="1.20.1280.290">
    <property type="match status" value="2"/>
</dbReference>
<protein>
    <recommendedName>
        <fullName evidence="8 9">Mannose-P-dolichol utilization defect 1 protein homolog</fullName>
    </recommendedName>
</protein>
<dbReference type="SMART" id="SM00679">
    <property type="entry name" value="CTNS"/>
    <property type="match status" value="2"/>
</dbReference>
<gene>
    <name evidence="11" type="ORF">AB6A40_003977</name>
</gene>
<evidence type="ECO:0000256" key="10">
    <source>
        <dbReference type="SAM" id="Phobius"/>
    </source>
</evidence>
<dbReference type="PANTHER" id="PTHR12226:SF2">
    <property type="entry name" value="MANNOSE-P-DOLICHOL UTILIZATION DEFECT 1 PROTEIN"/>
    <property type="match status" value="1"/>
</dbReference>
<feature type="transmembrane region" description="Helical" evidence="10">
    <location>
        <begin position="129"/>
        <end position="148"/>
    </location>
</feature>